<name>A0A6P7K859_9TELE</name>
<feature type="domain" description="BZIP" evidence="2">
    <location>
        <begin position="65"/>
        <end position="128"/>
    </location>
</feature>
<dbReference type="GeneID" id="114451255"/>
<dbReference type="CTD" id="116071"/>
<evidence type="ECO:0000313" key="4">
    <source>
        <dbReference type="RefSeq" id="XP_028285648.1"/>
    </source>
</evidence>
<dbReference type="GO" id="GO:0000978">
    <property type="term" value="F:RNA polymerase II cis-regulatory region sequence-specific DNA binding"/>
    <property type="evidence" value="ECO:0007669"/>
    <property type="project" value="TreeGrafter"/>
</dbReference>
<dbReference type="InterPro" id="IPR000837">
    <property type="entry name" value="AP-1"/>
</dbReference>
<feature type="region of interest" description="Disordered" evidence="1">
    <location>
        <begin position="133"/>
        <end position="163"/>
    </location>
</feature>
<dbReference type="GO" id="GO:0000981">
    <property type="term" value="F:DNA-binding transcription factor activity, RNA polymerase II-specific"/>
    <property type="evidence" value="ECO:0007669"/>
    <property type="project" value="TreeGrafter"/>
</dbReference>
<organism evidence="3 4">
    <name type="scientific">Parambassis ranga</name>
    <name type="common">Indian glassy fish</name>
    <dbReference type="NCBI Taxonomy" id="210632"/>
    <lineage>
        <taxon>Eukaryota</taxon>
        <taxon>Metazoa</taxon>
        <taxon>Chordata</taxon>
        <taxon>Craniata</taxon>
        <taxon>Vertebrata</taxon>
        <taxon>Euteleostomi</taxon>
        <taxon>Actinopterygii</taxon>
        <taxon>Neopterygii</taxon>
        <taxon>Teleostei</taxon>
        <taxon>Neoteleostei</taxon>
        <taxon>Acanthomorphata</taxon>
        <taxon>Ovalentaria</taxon>
        <taxon>Ambassidae</taxon>
        <taxon>Parambassis</taxon>
    </lineage>
</organism>
<evidence type="ECO:0000313" key="3">
    <source>
        <dbReference type="Proteomes" id="UP000515145"/>
    </source>
</evidence>
<dbReference type="AlphaFoldDB" id="A0A6P7K859"/>
<dbReference type="PANTHER" id="PTHR23351:SF51">
    <property type="entry name" value="BASIC LEUCINE ZIPPER TRANSCRIPTIONAL FACTOR ATF-LIKE"/>
    <property type="match status" value="1"/>
</dbReference>
<evidence type="ECO:0000256" key="1">
    <source>
        <dbReference type="SAM" id="MobiDB-lite"/>
    </source>
</evidence>
<dbReference type="InterPro" id="IPR046347">
    <property type="entry name" value="bZIP_sf"/>
</dbReference>
<dbReference type="CDD" id="cd14701">
    <property type="entry name" value="bZIP_BATF"/>
    <property type="match status" value="1"/>
</dbReference>
<dbReference type="RefSeq" id="XP_028285648.1">
    <property type="nucleotide sequence ID" value="XM_028429847.1"/>
</dbReference>
<feature type="compositionally biased region" description="Polar residues" evidence="1">
    <location>
        <begin position="35"/>
        <end position="44"/>
    </location>
</feature>
<reference evidence="4" key="1">
    <citation type="submission" date="2025-08" db="UniProtKB">
        <authorList>
            <consortium name="RefSeq"/>
        </authorList>
    </citation>
    <scope>IDENTIFICATION</scope>
</reference>
<dbReference type="Proteomes" id="UP000515145">
    <property type="component" value="Chromosome 18"/>
</dbReference>
<sequence>MTVHPAGGETVNLQKGQSAAEGDGEMPLLFMDTGYQPSSPSSLSAEECHSQAAGSEREEEGKERRPRGVKRREKNRNAARKSRKKQTERADALHEELQSLEQSNSALHKEIAALKKDLHLYTTALEHHEPHCTLNASTPSTSSSLSVSTCPTRSRSPQTMNSSLTAFPAPSTSLDLQSLKKTKLSPVALASHAGSSAELFATSSSSMNFPYSVSCGTQLHSLFSKEPERTSKPTNVMPFYTSHVSNPAHCTTPLLQSAQDSIPETSSASRDAFFMKRPFLTASHNAGSPYSCLQAENTEDCLKNKKLPPPYQFKCGNISSSPCAFLPSPLQSLSVSPQLSSVPSFDPKPSYNQQGSSSLLSLLTVPSPLNVSHNTSSSFEGSLCQFPPPPLPPVGDHSKDISLSEFLENNDWILSGTNNQ</sequence>
<protein>
    <submittedName>
        <fullName evidence="4">Uncharacterized protein batf2</fullName>
    </submittedName>
</protein>
<dbReference type="InterPro" id="IPR004827">
    <property type="entry name" value="bZIP"/>
</dbReference>
<evidence type="ECO:0000259" key="2">
    <source>
        <dbReference type="PROSITE" id="PS50217"/>
    </source>
</evidence>
<dbReference type="Gene3D" id="1.20.5.170">
    <property type="match status" value="1"/>
</dbReference>
<dbReference type="PROSITE" id="PS50217">
    <property type="entry name" value="BZIP"/>
    <property type="match status" value="1"/>
</dbReference>
<dbReference type="PROSITE" id="PS00036">
    <property type="entry name" value="BZIP_BASIC"/>
    <property type="match status" value="1"/>
</dbReference>
<dbReference type="PANTHER" id="PTHR23351">
    <property type="entry name" value="FOS TRANSCRIPTION FACTOR-RELATED"/>
    <property type="match status" value="1"/>
</dbReference>
<feature type="region of interest" description="Disordered" evidence="1">
    <location>
        <begin position="1"/>
        <end position="92"/>
    </location>
</feature>
<dbReference type="GO" id="GO:0005634">
    <property type="term" value="C:nucleus"/>
    <property type="evidence" value="ECO:0007669"/>
    <property type="project" value="TreeGrafter"/>
</dbReference>
<accession>A0A6P7K859</accession>
<keyword evidence="3" id="KW-1185">Reference proteome</keyword>
<dbReference type="SMART" id="SM00338">
    <property type="entry name" value="BRLZ"/>
    <property type="match status" value="1"/>
</dbReference>
<dbReference type="Pfam" id="PF00170">
    <property type="entry name" value="bZIP_1"/>
    <property type="match status" value="1"/>
</dbReference>
<proteinExistence type="predicted"/>
<gene>
    <name evidence="4" type="primary">batf2</name>
</gene>
<feature type="compositionally biased region" description="Low complexity" evidence="1">
    <location>
        <begin position="137"/>
        <end position="154"/>
    </location>
</feature>
<dbReference type="InParanoid" id="A0A6P7K859"/>
<dbReference type="SUPFAM" id="SSF57959">
    <property type="entry name" value="Leucine zipper domain"/>
    <property type="match status" value="1"/>
</dbReference>
<feature type="compositionally biased region" description="Basic residues" evidence="1">
    <location>
        <begin position="64"/>
        <end position="84"/>
    </location>
</feature>
<dbReference type="OrthoDB" id="295274at2759"/>